<dbReference type="Proteomes" id="UP000235672">
    <property type="component" value="Unassembled WGS sequence"/>
</dbReference>
<name>A0A2J6Q374_9HELO</name>
<evidence type="ECO:0000313" key="2">
    <source>
        <dbReference type="Proteomes" id="UP000235672"/>
    </source>
</evidence>
<proteinExistence type="predicted"/>
<reference evidence="1 2" key="1">
    <citation type="submission" date="2016-05" db="EMBL/GenBank/DDBJ databases">
        <title>A degradative enzymes factory behind the ericoid mycorrhizal symbiosis.</title>
        <authorList>
            <consortium name="DOE Joint Genome Institute"/>
            <person name="Martino E."/>
            <person name="Morin E."/>
            <person name="Grelet G."/>
            <person name="Kuo A."/>
            <person name="Kohler A."/>
            <person name="Daghino S."/>
            <person name="Barry K."/>
            <person name="Choi C."/>
            <person name="Cichocki N."/>
            <person name="Clum A."/>
            <person name="Copeland A."/>
            <person name="Hainaut M."/>
            <person name="Haridas S."/>
            <person name="Labutti K."/>
            <person name="Lindquist E."/>
            <person name="Lipzen A."/>
            <person name="Khouja H.-R."/>
            <person name="Murat C."/>
            <person name="Ohm R."/>
            <person name="Olson A."/>
            <person name="Spatafora J."/>
            <person name="Veneault-Fourrey C."/>
            <person name="Henrissat B."/>
            <person name="Grigoriev I."/>
            <person name="Martin F."/>
            <person name="Perotto S."/>
        </authorList>
    </citation>
    <scope>NUCLEOTIDE SEQUENCE [LARGE SCALE GENOMIC DNA]</scope>
    <source>
        <strain evidence="1 2">UAMH 7357</strain>
    </source>
</reference>
<evidence type="ECO:0000313" key="1">
    <source>
        <dbReference type="EMBL" id="PMD20732.1"/>
    </source>
</evidence>
<dbReference type="EMBL" id="KZ613484">
    <property type="protein sequence ID" value="PMD20732.1"/>
    <property type="molecule type" value="Genomic_DNA"/>
</dbReference>
<keyword evidence="2" id="KW-1185">Reference proteome</keyword>
<organism evidence="1 2">
    <name type="scientific">Hyaloscypha hepaticicola</name>
    <dbReference type="NCBI Taxonomy" id="2082293"/>
    <lineage>
        <taxon>Eukaryota</taxon>
        <taxon>Fungi</taxon>
        <taxon>Dikarya</taxon>
        <taxon>Ascomycota</taxon>
        <taxon>Pezizomycotina</taxon>
        <taxon>Leotiomycetes</taxon>
        <taxon>Helotiales</taxon>
        <taxon>Hyaloscyphaceae</taxon>
        <taxon>Hyaloscypha</taxon>
    </lineage>
</organism>
<gene>
    <name evidence="1" type="ORF">NA56DRAFT_646365</name>
</gene>
<accession>A0A2J6Q374</accession>
<dbReference type="AlphaFoldDB" id="A0A2J6Q374"/>
<sequence>MSSYPATASAWCSSYIRPTISETSTTTRTFTTLITYLPETTIIKTITLVDTITTLDYTSTVTRYIHIPPPPPPLKGGPLPQRKRHILDLEPRQASFTPNFLTAFSPYALSTGCSCFVNPLPSAVPEVVTTVTWTREVFATTTLPSTESIITTATATSYTGTTIYEVETVYIMT</sequence>
<protein>
    <submittedName>
        <fullName evidence="1">Uncharacterized protein</fullName>
    </submittedName>
</protein>